<feature type="compositionally biased region" description="Low complexity" evidence="5">
    <location>
        <begin position="552"/>
        <end position="570"/>
    </location>
</feature>
<evidence type="ECO:0000256" key="4">
    <source>
        <dbReference type="ARBA" id="ARBA00023125"/>
    </source>
</evidence>
<feature type="region of interest" description="Disordered" evidence="5">
    <location>
        <begin position="551"/>
        <end position="581"/>
    </location>
</feature>
<dbReference type="Gene3D" id="4.10.320.10">
    <property type="entry name" value="E3-binding domain"/>
    <property type="match status" value="1"/>
</dbReference>
<keyword evidence="3" id="KW-0269">Exonuclease</keyword>
<evidence type="ECO:0000256" key="5">
    <source>
        <dbReference type="SAM" id="MobiDB-lite"/>
    </source>
</evidence>
<dbReference type="InterPro" id="IPR013520">
    <property type="entry name" value="Ribonucl_H"/>
</dbReference>
<keyword evidence="4" id="KW-0238">DNA-binding</keyword>
<accession>A0A316AAK5</accession>
<dbReference type="AlphaFoldDB" id="A0A316AAK5"/>
<dbReference type="EMBL" id="QGDQ01000006">
    <property type="protein sequence ID" value="PWJ54582.1"/>
    <property type="molecule type" value="Genomic_DNA"/>
</dbReference>
<dbReference type="InterPro" id="IPR055370">
    <property type="entry name" value="Lsr2_DNA-bd"/>
</dbReference>
<reference evidence="7 8" key="1">
    <citation type="submission" date="2018-03" db="EMBL/GenBank/DDBJ databases">
        <title>Genomic Encyclopedia of Archaeal and Bacterial Type Strains, Phase II (KMG-II): from individual species to whole genera.</title>
        <authorList>
            <person name="Goeker M."/>
        </authorList>
    </citation>
    <scope>NUCLEOTIDE SEQUENCE [LARGE SCALE GENOMIC DNA]</scope>
    <source>
        <strain evidence="7 8">DSM 44889</strain>
    </source>
</reference>
<comment type="caution">
    <text evidence="7">The sequence shown here is derived from an EMBL/GenBank/DDBJ whole genome shotgun (WGS) entry which is preliminary data.</text>
</comment>
<dbReference type="InterPro" id="IPR012337">
    <property type="entry name" value="RNaseH-like_sf"/>
</dbReference>
<keyword evidence="1" id="KW-0540">Nuclease</keyword>
<keyword evidence="2" id="KW-0378">Hydrolase</keyword>
<evidence type="ECO:0000313" key="8">
    <source>
        <dbReference type="Proteomes" id="UP000245469"/>
    </source>
</evidence>
<dbReference type="Gene3D" id="3.30.420.10">
    <property type="entry name" value="Ribonuclease H-like superfamily/Ribonuclease H"/>
    <property type="match status" value="1"/>
</dbReference>
<name>A0A316AAK5_9ACTN</name>
<dbReference type="PANTHER" id="PTHR30231:SF4">
    <property type="entry name" value="PROTEIN NEN2"/>
    <property type="match status" value="1"/>
</dbReference>
<sequence>MGVLDRLMRRADGARRFSLTAGSCASGAAPAGVAVMPTALRGGEPDALRTADVAGRAITEPLSVVAEVAARAAGVVPDVLPLSATPVTGFDAATGDEASRNWGYAVLDIVTSGPSPERDRLLEIAVVQLDADGAVVGEWTSLVRPSVVPVPDPAADLAASDTAASDATGPLASLRANLDVGELAAVVGVSREELVTAPTFADVAGELVEALAGRVLVAHGAAADLAHLRAELAATGVALPMAPVLCTLEASWRHLPGLHRRRLVDCCRAAGVALDGVPTALTDARAAAGLLQRYLARAGESCEGQAAVVARAANTPWPQVEVPPMSCAVARTDAQPSLVAQPGRLAVALESLALDGPDLPLPAVAAHVELLAEALAAGPLDDDDARTLALLADAANLTRAQVRAASRGVVLALAGAVGREPDAGDAEREELLTAARVLGVDVDDVLATLTAAAVATGSIPRVAVGVPGPMTQALAAVRVPVPRTERTPQDVAESVIGEPAAGELAADDALATPLDLHEPSVRAAVRAWARERGLEISPRGKLPRAVVEAYEAQRTTPPTARPTTQPALQPEPLAAGLVSSR</sequence>
<feature type="domain" description="Exonuclease" evidence="6">
    <location>
        <begin position="103"/>
        <end position="300"/>
    </location>
</feature>
<evidence type="ECO:0000313" key="7">
    <source>
        <dbReference type="EMBL" id="PWJ54582.1"/>
    </source>
</evidence>
<dbReference type="PANTHER" id="PTHR30231">
    <property type="entry name" value="DNA POLYMERASE III SUBUNIT EPSILON"/>
    <property type="match status" value="1"/>
</dbReference>
<dbReference type="SUPFAM" id="SSF53098">
    <property type="entry name" value="Ribonuclease H-like"/>
    <property type="match status" value="1"/>
</dbReference>
<dbReference type="Proteomes" id="UP000245469">
    <property type="component" value="Unassembled WGS sequence"/>
</dbReference>
<dbReference type="GO" id="GO:0003677">
    <property type="term" value="F:DNA binding"/>
    <property type="evidence" value="ECO:0007669"/>
    <property type="project" value="UniProtKB-KW"/>
</dbReference>
<evidence type="ECO:0000256" key="3">
    <source>
        <dbReference type="ARBA" id="ARBA00022839"/>
    </source>
</evidence>
<dbReference type="InterPro" id="IPR036397">
    <property type="entry name" value="RNaseH_sf"/>
</dbReference>
<dbReference type="CDD" id="cd06127">
    <property type="entry name" value="DEDDh"/>
    <property type="match status" value="1"/>
</dbReference>
<dbReference type="GO" id="GO:0008408">
    <property type="term" value="F:3'-5' exonuclease activity"/>
    <property type="evidence" value="ECO:0007669"/>
    <property type="project" value="TreeGrafter"/>
</dbReference>
<protein>
    <submittedName>
        <fullName evidence="7">DNA polymerase III epsilon subunit-like protein</fullName>
    </submittedName>
</protein>
<keyword evidence="8" id="KW-1185">Reference proteome</keyword>
<proteinExistence type="predicted"/>
<organism evidence="7 8">
    <name type="scientific">Quadrisphaera granulorum</name>
    <dbReference type="NCBI Taxonomy" id="317664"/>
    <lineage>
        <taxon>Bacteria</taxon>
        <taxon>Bacillati</taxon>
        <taxon>Actinomycetota</taxon>
        <taxon>Actinomycetes</taxon>
        <taxon>Kineosporiales</taxon>
        <taxon>Kineosporiaceae</taxon>
        <taxon>Quadrisphaera</taxon>
    </lineage>
</organism>
<evidence type="ECO:0000259" key="6">
    <source>
        <dbReference type="SMART" id="SM00479"/>
    </source>
</evidence>
<dbReference type="Pfam" id="PF00929">
    <property type="entry name" value="RNase_T"/>
    <property type="match status" value="1"/>
</dbReference>
<dbReference type="GO" id="GO:0005829">
    <property type="term" value="C:cytosol"/>
    <property type="evidence" value="ECO:0007669"/>
    <property type="project" value="TreeGrafter"/>
</dbReference>
<evidence type="ECO:0000256" key="1">
    <source>
        <dbReference type="ARBA" id="ARBA00022722"/>
    </source>
</evidence>
<dbReference type="SMART" id="SM00479">
    <property type="entry name" value="EXOIII"/>
    <property type="match status" value="1"/>
</dbReference>
<dbReference type="InterPro" id="IPR036625">
    <property type="entry name" value="E3-bd_dom_sf"/>
</dbReference>
<gene>
    <name evidence="7" type="ORF">BXY45_10625</name>
</gene>
<evidence type="ECO:0000256" key="2">
    <source>
        <dbReference type="ARBA" id="ARBA00022801"/>
    </source>
</evidence>
<dbReference type="Pfam" id="PF23359">
    <property type="entry name" value="Lsr2_DNA-bd"/>
    <property type="match status" value="1"/>
</dbReference>
<dbReference type="GO" id="GO:0016746">
    <property type="term" value="F:acyltransferase activity"/>
    <property type="evidence" value="ECO:0007669"/>
    <property type="project" value="InterPro"/>
</dbReference>